<gene>
    <name evidence="1" type="ORF">HGM15179_010060</name>
</gene>
<proteinExistence type="predicted"/>
<dbReference type="AlphaFoldDB" id="A0A8K1GE54"/>
<sequence length="77" mass="8219">MGAETQTVPVQGKIFVTSGTSRDDPCDQTKICCQGSSKFLGKICEICNGKNPDYGKSGIPIIVDNGPPEIAKVRGRY</sequence>
<protein>
    <submittedName>
        <fullName evidence="1">Uncharacterized protein</fullName>
    </submittedName>
</protein>
<keyword evidence="2" id="KW-1185">Reference proteome</keyword>
<evidence type="ECO:0000313" key="1">
    <source>
        <dbReference type="EMBL" id="TRZ17070.1"/>
    </source>
</evidence>
<evidence type="ECO:0000313" key="2">
    <source>
        <dbReference type="Proteomes" id="UP000796761"/>
    </source>
</evidence>
<comment type="caution">
    <text evidence="1">The sequence shown here is derived from an EMBL/GenBank/DDBJ whole genome shotgun (WGS) entry which is preliminary data.</text>
</comment>
<accession>A0A8K1GE54</accession>
<reference evidence="1" key="1">
    <citation type="submission" date="2019-04" db="EMBL/GenBank/DDBJ databases">
        <title>Genome assembly of Zosterops borbonicus 15179.</title>
        <authorList>
            <person name="Leroy T."/>
            <person name="Anselmetti Y."/>
            <person name="Tilak M.-K."/>
            <person name="Nabholz B."/>
        </authorList>
    </citation>
    <scope>NUCLEOTIDE SEQUENCE</scope>
    <source>
        <strain evidence="1">HGM_15179</strain>
        <tissue evidence="1">Muscle</tissue>
    </source>
</reference>
<dbReference type="EMBL" id="SWJQ01000286">
    <property type="protein sequence ID" value="TRZ17070.1"/>
    <property type="molecule type" value="Genomic_DNA"/>
</dbReference>
<name>A0A8K1GE54_9PASS</name>
<organism evidence="1 2">
    <name type="scientific">Zosterops borbonicus</name>
    <dbReference type="NCBI Taxonomy" id="364589"/>
    <lineage>
        <taxon>Eukaryota</taxon>
        <taxon>Metazoa</taxon>
        <taxon>Chordata</taxon>
        <taxon>Craniata</taxon>
        <taxon>Vertebrata</taxon>
        <taxon>Euteleostomi</taxon>
        <taxon>Archelosauria</taxon>
        <taxon>Archosauria</taxon>
        <taxon>Dinosauria</taxon>
        <taxon>Saurischia</taxon>
        <taxon>Theropoda</taxon>
        <taxon>Coelurosauria</taxon>
        <taxon>Aves</taxon>
        <taxon>Neognathae</taxon>
        <taxon>Neoaves</taxon>
        <taxon>Telluraves</taxon>
        <taxon>Australaves</taxon>
        <taxon>Passeriformes</taxon>
        <taxon>Sylvioidea</taxon>
        <taxon>Zosteropidae</taxon>
        <taxon>Zosterops</taxon>
    </lineage>
</organism>
<dbReference type="Proteomes" id="UP000796761">
    <property type="component" value="Unassembled WGS sequence"/>
</dbReference>